<feature type="repeat" description="WD" evidence="3">
    <location>
        <begin position="141"/>
        <end position="181"/>
    </location>
</feature>
<dbReference type="GeneID" id="7827938"/>
<dbReference type="SUPFAM" id="SSF50978">
    <property type="entry name" value="WD40 repeat-like"/>
    <property type="match status" value="1"/>
</dbReference>
<dbReference type="Gene3D" id="2.130.10.10">
    <property type="entry name" value="YVTN repeat-like/Quinoprotein amine dehydrogenase"/>
    <property type="match status" value="3"/>
</dbReference>
<evidence type="ECO:0000313" key="6">
    <source>
        <dbReference type="Proteomes" id="UP000009168"/>
    </source>
</evidence>
<dbReference type="Pfam" id="PF00400">
    <property type="entry name" value="WD40"/>
    <property type="match status" value="4"/>
</dbReference>
<feature type="repeat" description="WD" evidence="3">
    <location>
        <begin position="307"/>
        <end position="346"/>
    </location>
</feature>
<gene>
    <name evidence="5" type="ORF">TTHERM_00443109</name>
</gene>
<evidence type="ECO:0000256" key="4">
    <source>
        <dbReference type="SAM" id="MobiDB-lite"/>
    </source>
</evidence>
<keyword evidence="6" id="KW-1185">Reference proteome</keyword>
<dbReference type="HOGENOM" id="CLU_761775_0_0_1"/>
<dbReference type="eggNOG" id="KOG0281">
    <property type="taxonomic scope" value="Eukaryota"/>
</dbReference>
<dbReference type="InterPro" id="IPR019775">
    <property type="entry name" value="WD40_repeat_CS"/>
</dbReference>
<dbReference type="Proteomes" id="UP000009168">
    <property type="component" value="Unassembled WGS sequence"/>
</dbReference>
<keyword evidence="1 3" id="KW-0853">WD repeat</keyword>
<feature type="region of interest" description="Disordered" evidence="4">
    <location>
        <begin position="68"/>
        <end position="101"/>
    </location>
</feature>
<dbReference type="AlphaFoldDB" id="A4VEZ3"/>
<dbReference type="SMART" id="SM00320">
    <property type="entry name" value="WD40"/>
    <property type="match status" value="5"/>
</dbReference>
<dbReference type="OMA" id="IHERELM"/>
<evidence type="ECO:0000313" key="5">
    <source>
        <dbReference type="EMBL" id="EDK31280.1"/>
    </source>
</evidence>
<feature type="compositionally biased region" description="Acidic residues" evidence="4">
    <location>
        <begin position="78"/>
        <end position="88"/>
    </location>
</feature>
<dbReference type="InParanoid" id="A4VEZ3"/>
<dbReference type="RefSeq" id="XP_001470696.1">
    <property type="nucleotide sequence ID" value="XM_001470646.2"/>
</dbReference>
<dbReference type="InterPro" id="IPR020472">
    <property type="entry name" value="WD40_PAC1"/>
</dbReference>
<dbReference type="PANTHER" id="PTHR44156">
    <property type="entry name" value="SUPERNUMERARY LIMBS, ISOFORM B-RELATED"/>
    <property type="match status" value="1"/>
</dbReference>
<name>A4VEZ3_TETTS</name>
<dbReference type="KEGG" id="tet:TTHERM_00443109"/>
<dbReference type="InterPro" id="IPR053299">
    <property type="entry name" value="ASTRA_WD_repeat"/>
</dbReference>
<dbReference type="PRINTS" id="PR00320">
    <property type="entry name" value="GPROTEINBRPT"/>
</dbReference>
<dbReference type="InterPro" id="IPR001680">
    <property type="entry name" value="WD40_rpt"/>
</dbReference>
<keyword evidence="2" id="KW-0677">Repeat</keyword>
<proteinExistence type="predicted"/>
<organism evidence="5 6">
    <name type="scientific">Tetrahymena thermophila (strain SB210)</name>
    <dbReference type="NCBI Taxonomy" id="312017"/>
    <lineage>
        <taxon>Eukaryota</taxon>
        <taxon>Sar</taxon>
        <taxon>Alveolata</taxon>
        <taxon>Ciliophora</taxon>
        <taxon>Intramacronucleata</taxon>
        <taxon>Oligohymenophorea</taxon>
        <taxon>Hymenostomatida</taxon>
        <taxon>Tetrahymenina</taxon>
        <taxon>Tetrahymenidae</taxon>
        <taxon>Tetrahymena</taxon>
    </lineage>
</organism>
<evidence type="ECO:0000256" key="3">
    <source>
        <dbReference type="PROSITE-ProRule" id="PRU00221"/>
    </source>
</evidence>
<evidence type="ECO:0000256" key="2">
    <source>
        <dbReference type="ARBA" id="ARBA00022737"/>
    </source>
</evidence>
<accession>A4VEZ3</accession>
<sequence length="383" mass="44267">MKKVFKSKAYKDKLKGHKDGVIKIYSPYGPDSGLLLSASKDGCIRAWDLIERKITVKLLLSRDGNDTSQMAYQKDDDQQSGDDDDVNRDEENVQQQKNKDSKKTIDQFTAACFSENSVYGGYEDGLICSWNIKEGSLNSLYKGHSEAITELEFLNTRLLISASLDQTIRVWDTMNGMNETIYHLNGPVNLMRINKKYIQAITNKNTFVEINSDNSKVTKSVHFTSTSVTSFITYENQLIIATINNIMEVYDLDSLDQENVQPNYIIENNKDWILCMKILDNYLYTGGDDRRIKVWDLSTKLTLVEDFIGHEDGVVCIDFADNMLYSGSFDHSIRSWNLKEMENRIRERAQMFKEDIWSRKYDAWYKVFYKKKKKGKKGSKSKK</sequence>
<dbReference type="PROSITE" id="PS50294">
    <property type="entry name" value="WD_REPEATS_REGION"/>
    <property type="match status" value="2"/>
</dbReference>
<feature type="repeat" description="WD" evidence="3">
    <location>
        <begin position="28"/>
        <end position="49"/>
    </location>
</feature>
<reference evidence="6" key="1">
    <citation type="journal article" date="2006" name="PLoS Biol.">
        <title>Macronuclear genome sequence of the ciliate Tetrahymena thermophila, a model eukaryote.</title>
        <authorList>
            <person name="Eisen J.A."/>
            <person name="Coyne R.S."/>
            <person name="Wu M."/>
            <person name="Wu D."/>
            <person name="Thiagarajan M."/>
            <person name="Wortman J.R."/>
            <person name="Badger J.H."/>
            <person name="Ren Q."/>
            <person name="Amedeo P."/>
            <person name="Jones K.M."/>
            <person name="Tallon L.J."/>
            <person name="Delcher A.L."/>
            <person name="Salzberg S.L."/>
            <person name="Silva J.C."/>
            <person name="Haas B.J."/>
            <person name="Majoros W.H."/>
            <person name="Farzad M."/>
            <person name="Carlton J.M."/>
            <person name="Smith R.K. Jr."/>
            <person name="Garg J."/>
            <person name="Pearlman R.E."/>
            <person name="Karrer K.M."/>
            <person name="Sun L."/>
            <person name="Manning G."/>
            <person name="Elde N.C."/>
            <person name="Turkewitz A.P."/>
            <person name="Asai D.J."/>
            <person name="Wilkes D.E."/>
            <person name="Wang Y."/>
            <person name="Cai H."/>
            <person name="Collins K."/>
            <person name="Stewart B.A."/>
            <person name="Lee S.R."/>
            <person name="Wilamowska K."/>
            <person name="Weinberg Z."/>
            <person name="Ruzzo W.L."/>
            <person name="Wloga D."/>
            <person name="Gaertig J."/>
            <person name="Frankel J."/>
            <person name="Tsao C.-C."/>
            <person name="Gorovsky M.A."/>
            <person name="Keeling P.J."/>
            <person name="Waller R.F."/>
            <person name="Patron N.J."/>
            <person name="Cherry J.M."/>
            <person name="Stover N.A."/>
            <person name="Krieger C.J."/>
            <person name="del Toro C."/>
            <person name="Ryder H.F."/>
            <person name="Williamson S.C."/>
            <person name="Barbeau R.A."/>
            <person name="Hamilton E.P."/>
            <person name="Orias E."/>
        </authorList>
    </citation>
    <scope>NUCLEOTIDE SEQUENCE [LARGE SCALE GENOMIC DNA]</scope>
    <source>
        <strain evidence="6">SB210</strain>
    </source>
</reference>
<feature type="repeat" description="WD" evidence="3">
    <location>
        <begin position="281"/>
        <end position="305"/>
    </location>
</feature>
<protein>
    <submittedName>
        <fullName evidence="5">Uncharacterized protein</fullName>
    </submittedName>
</protein>
<dbReference type="InterPro" id="IPR015943">
    <property type="entry name" value="WD40/YVTN_repeat-like_dom_sf"/>
</dbReference>
<dbReference type="InterPro" id="IPR036322">
    <property type="entry name" value="WD40_repeat_dom_sf"/>
</dbReference>
<dbReference type="PROSITE" id="PS50082">
    <property type="entry name" value="WD_REPEATS_2"/>
    <property type="match status" value="4"/>
</dbReference>
<dbReference type="OrthoDB" id="674604at2759"/>
<dbReference type="STRING" id="312017.A4VEZ3"/>
<dbReference type="EMBL" id="GG662665">
    <property type="protein sequence ID" value="EDK31280.1"/>
    <property type="molecule type" value="Genomic_DNA"/>
</dbReference>
<evidence type="ECO:0000256" key="1">
    <source>
        <dbReference type="ARBA" id="ARBA00022574"/>
    </source>
</evidence>
<dbReference type="PROSITE" id="PS00678">
    <property type="entry name" value="WD_REPEATS_1"/>
    <property type="match status" value="3"/>
</dbReference>